<reference evidence="2" key="1">
    <citation type="journal article" date="2023" name="Nat. Commun.">
        <title>Diploid and tetraploid genomes of Acorus and the evolution of monocots.</title>
        <authorList>
            <person name="Ma L."/>
            <person name="Liu K.W."/>
            <person name="Li Z."/>
            <person name="Hsiao Y.Y."/>
            <person name="Qi Y."/>
            <person name="Fu T."/>
            <person name="Tang G.D."/>
            <person name="Zhang D."/>
            <person name="Sun W.H."/>
            <person name="Liu D.K."/>
            <person name="Li Y."/>
            <person name="Chen G.Z."/>
            <person name="Liu X.D."/>
            <person name="Liao X.Y."/>
            <person name="Jiang Y.T."/>
            <person name="Yu X."/>
            <person name="Hao Y."/>
            <person name="Huang J."/>
            <person name="Zhao X.W."/>
            <person name="Ke S."/>
            <person name="Chen Y.Y."/>
            <person name="Wu W.L."/>
            <person name="Hsu J.L."/>
            <person name="Lin Y.F."/>
            <person name="Huang M.D."/>
            <person name="Li C.Y."/>
            <person name="Huang L."/>
            <person name="Wang Z.W."/>
            <person name="Zhao X."/>
            <person name="Zhong W.Y."/>
            <person name="Peng D.H."/>
            <person name="Ahmad S."/>
            <person name="Lan S."/>
            <person name="Zhang J.S."/>
            <person name="Tsai W.C."/>
            <person name="Van de Peer Y."/>
            <person name="Liu Z.J."/>
        </authorList>
    </citation>
    <scope>NUCLEOTIDE SEQUENCE</scope>
    <source>
        <strain evidence="2">CP</strain>
    </source>
</reference>
<evidence type="ECO:0000313" key="2">
    <source>
        <dbReference type="EMBL" id="KAK1297466.1"/>
    </source>
</evidence>
<dbReference type="Proteomes" id="UP001180020">
    <property type="component" value="Unassembled WGS sequence"/>
</dbReference>
<dbReference type="AlphaFoldDB" id="A0AAV9D953"/>
<sequence>MDLHWGQPKEAKKEVNQGVKREAQHVQILKTYTMFPLNAVSILGKDQKKNNNNNNSNDLQMAKPNGASQSRRSGNYQANKWDHVFLQSLGKGQAVEYNLPAE</sequence>
<comment type="caution">
    <text evidence="2">The sequence shown here is derived from an EMBL/GenBank/DDBJ whole genome shotgun (WGS) entry which is preliminary data.</text>
</comment>
<organism evidence="2 3">
    <name type="scientific">Acorus calamus</name>
    <name type="common">Sweet flag</name>
    <dbReference type="NCBI Taxonomy" id="4465"/>
    <lineage>
        <taxon>Eukaryota</taxon>
        <taxon>Viridiplantae</taxon>
        <taxon>Streptophyta</taxon>
        <taxon>Embryophyta</taxon>
        <taxon>Tracheophyta</taxon>
        <taxon>Spermatophyta</taxon>
        <taxon>Magnoliopsida</taxon>
        <taxon>Liliopsida</taxon>
        <taxon>Acoraceae</taxon>
        <taxon>Acorus</taxon>
    </lineage>
</organism>
<evidence type="ECO:0000256" key="1">
    <source>
        <dbReference type="SAM" id="MobiDB-lite"/>
    </source>
</evidence>
<evidence type="ECO:0000313" key="3">
    <source>
        <dbReference type="Proteomes" id="UP001180020"/>
    </source>
</evidence>
<dbReference type="EMBL" id="JAUJYO010000015">
    <property type="protein sequence ID" value="KAK1297466.1"/>
    <property type="molecule type" value="Genomic_DNA"/>
</dbReference>
<accession>A0AAV9D953</accession>
<feature type="region of interest" description="Disordered" evidence="1">
    <location>
        <begin position="45"/>
        <end position="76"/>
    </location>
</feature>
<gene>
    <name evidence="2" type="ORF">QJS10_CPB15g01809</name>
</gene>
<reference evidence="2" key="2">
    <citation type="submission" date="2023-06" db="EMBL/GenBank/DDBJ databases">
        <authorList>
            <person name="Ma L."/>
            <person name="Liu K.-W."/>
            <person name="Li Z."/>
            <person name="Hsiao Y.-Y."/>
            <person name="Qi Y."/>
            <person name="Fu T."/>
            <person name="Tang G."/>
            <person name="Zhang D."/>
            <person name="Sun W.-H."/>
            <person name="Liu D.-K."/>
            <person name="Li Y."/>
            <person name="Chen G.-Z."/>
            <person name="Liu X.-D."/>
            <person name="Liao X.-Y."/>
            <person name="Jiang Y.-T."/>
            <person name="Yu X."/>
            <person name="Hao Y."/>
            <person name="Huang J."/>
            <person name="Zhao X.-W."/>
            <person name="Ke S."/>
            <person name="Chen Y.-Y."/>
            <person name="Wu W.-L."/>
            <person name="Hsu J.-L."/>
            <person name="Lin Y.-F."/>
            <person name="Huang M.-D."/>
            <person name="Li C.-Y."/>
            <person name="Huang L."/>
            <person name="Wang Z.-W."/>
            <person name="Zhao X."/>
            <person name="Zhong W.-Y."/>
            <person name="Peng D.-H."/>
            <person name="Ahmad S."/>
            <person name="Lan S."/>
            <person name="Zhang J.-S."/>
            <person name="Tsai W.-C."/>
            <person name="Van De Peer Y."/>
            <person name="Liu Z.-J."/>
        </authorList>
    </citation>
    <scope>NUCLEOTIDE SEQUENCE</scope>
    <source>
        <strain evidence="2">CP</strain>
        <tissue evidence="2">Leaves</tissue>
    </source>
</reference>
<keyword evidence="3" id="KW-1185">Reference proteome</keyword>
<name>A0AAV9D953_ACOCL</name>
<proteinExistence type="predicted"/>
<feature type="compositionally biased region" description="Polar residues" evidence="1">
    <location>
        <begin position="66"/>
        <end position="76"/>
    </location>
</feature>
<protein>
    <submittedName>
        <fullName evidence="2">Uncharacterized protein</fullName>
    </submittedName>
</protein>